<sequence>MANYLRTRLHFLIGLAGFLVFCFGVFILASALKIRNILTGELKYFINYGSNTCQYWAGIPTILTGGVLVQTARLNKRQSLKYVSLCCVLITMVLALGVIIVEGLDATAIHRYFKEDESTCGGDMNTRHELNIKDDCAKFKEAYLWYFMLVFITVIVLVLCSFVLLLLFADWILFIAPEMLHDQHASHEVPPPQQERYVAAPTEQYQWAWNSHHDQSTIPLHPM</sequence>
<proteinExistence type="predicted"/>
<gene>
    <name evidence="1" type="ORF">PACLA_8A000563</name>
</gene>
<dbReference type="AlphaFoldDB" id="A0A7D9DPW6"/>
<keyword evidence="2" id="KW-1185">Reference proteome</keyword>
<evidence type="ECO:0000313" key="2">
    <source>
        <dbReference type="Proteomes" id="UP001152795"/>
    </source>
</evidence>
<dbReference type="OrthoDB" id="10450378at2759"/>
<dbReference type="Proteomes" id="UP001152795">
    <property type="component" value="Unassembled WGS sequence"/>
</dbReference>
<name>A0A7D9DPW6_PARCT</name>
<protein>
    <submittedName>
        <fullName evidence="1">Uncharacterized protein</fullName>
    </submittedName>
</protein>
<evidence type="ECO:0000313" key="1">
    <source>
        <dbReference type="EMBL" id="CAB3990032.1"/>
    </source>
</evidence>
<comment type="caution">
    <text evidence="1">The sequence shown here is derived from an EMBL/GenBank/DDBJ whole genome shotgun (WGS) entry which is preliminary data.</text>
</comment>
<organism evidence="1 2">
    <name type="scientific">Paramuricea clavata</name>
    <name type="common">Red gorgonian</name>
    <name type="synonym">Violescent sea-whip</name>
    <dbReference type="NCBI Taxonomy" id="317549"/>
    <lineage>
        <taxon>Eukaryota</taxon>
        <taxon>Metazoa</taxon>
        <taxon>Cnidaria</taxon>
        <taxon>Anthozoa</taxon>
        <taxon>Octocorallia</taxon>
        <taxon>Malacalcyonacea</taxon>
        <taxon>Plexauridae</taxon>
        <taxon>Paramuricea</taxon>
    </lineage>
</organism>
<accession>A0A7D9DPW6</accession>
<dbReference type="EMBL" id="CACRXK020001587">
    <property type="protein sequence ID" value="CAB3990032.1"/>
    <property type="molecule type" value="Genomic_DNA"/>
</dbReference>
<reference evidence="1" key="1">
    <citation type="submission" date="2020-04" db="EMBL/GenBank/DDBJ databases">
        <authorList>
            <person name="Alioto T."/>
            <person name="Alioto T."/>
            <person name="Gomez Garrido J."/>
        </authorList>
    </citation>
    <scope>NUCLEOTIDE SEQUENCE</scope>
    <source>
        <strain evidence="1">A484AB</strain>
    </source>
</reference>